<name>A0A139H0G1_9PEZI</name>
<accession>A0A139H0G1</accession>
<evidence type="ECO:0000313" key="2">
    <source>
        <dbReference type="EMBL" id="KXS95937.1"/>
    </source>
</evidence>
<evidence type="ECO:0000313" key="3">
    <source>
        <dbReference type="Proteomes" id="UP000070133"/>
    </source>
</evidence>
<organism evidence="2 3">
    <name type="scientific">Pseudocercospora eumusae</name>
    <dbReference type="NCBI Taxonomy" id="321146"/>
    <lineage>
        <taxon>Eukaryota</taxon>
        <taxon>Fungi</taxon>
        <taxon>Dikarya</taxon>
        <taxon>Ascomycota</taxon>
        <taxon>Pezizomycotina</taxon>
        <taxon>Dothideomycetes</taxon>
        <taxon>Dothideomycetidae</taxon>
        <taxon>Mycosphaerellales</taxon>
        <taxon>Mycosphaerellaceae</taxon>
        <taxon>Pseudocercospora</taxon>
    </lineage>
</organism>
<proteinExistence type="predicted"/>
<sequence>MTLVNAAGTIHLFSNAEHENCLLLAAENTSEELLLAGDFGASFNDLTQRAIKHVSERLGVGEQSVRNAQIGNEAFMRGNSLGRLREKITVEEKEEAVTSTNSGALLAMPYYGQGLGALFSTPGASTSSSDQQSNTPDFGSRGQHRTSADGFELREGEVEHDIIGPDGRRGLCVVYAEAGWCSSDYLISSALLCRMHDAL</sequence>
<protein>
    <submittedName>
        <fullName evidence="2">Uncharacterized protein</fullName>
    </submittedName>
</protein>
<dbReference type="OrthoDB" id="10637034at2759"/>
<dbReference type="EMBL" id="LFZN01000192">
    <property type="protein sequence ID" value="KXS95937.1"/>
    <property type="molecule type" value="Genomic_DNA"/>
</dbReference>
<dbReference type="AlphaFoldDB" id="A0A139H0G1"/>
<evidence type="ECO:0000256" key="1">
    <source>
        <dbReference type="SAM" id="MobiDB-lite"/>
    </source>
</evidence>
<keyword evidence="3" id="KW-1185">Reference proteome</keyword>
<reference evidence="2 3" key="1">
    <citation type="submission" date="2015-07" db="EMBL/GenBank/DDBJ databases">
        <title>Comparative genomics of the Sigatoka disease complex on banana suggests a link between parallel evolutionary changes in Pseudocercospora fijiensis and Pseudocercospora eumusae and increased virulence on the banana host.</title>
        <authorList>
            <person name="Chang T.-C."/>
            <person name="Salvucci A."/>
            <person name="Crous P.W."/>
            <person name="Stergiopoulos I."/>
        </authorList>
    </citation>
    <scope>NUCLEOTIDE SEQUENCE [LARGE SCALE GENOMIC DNA]</scope>
    <source>
        <strain evidence="2 3">CBS 114824</strain>
    </source>
</reference>
<feature type="region of interest" description="Disordered" evidence="1">
    <location>
        <begin position="122"/>
        <end position="153"/>
    </location>
</feature>
<feature type="compositionally biased region" description="Polar residues" evidence="1">
    <location>
        <begin position="122"/>
        <end position="137"/>
    </location>
</feature>
<gene>
    <name evidence="2" type="ORF">AC578_7982</name>
</gene>
<dbReference type="Proteomes" id="UP000070133">
    <property type="component" value="Unassembled WGS sequence"/>
</dbReference>
<comment type="caution">
    <text evidence="2">The sequence shown here is derived from an EMBL/GenBank/DDBJ whole genome shotgun (WGS) entry which is preliminary data.</text>
</comment>